<dbReference type="AlphaFoldDB" id="A0AAN9VR54"/>
<dbReference type="Proteomes" id="UP001378592">
    <property type="component" value="Unassembled WGS sequence"/>
</dbReference>
<dbReference type="Gene3D" id="3.50.50.60">
    <property type="entry name" value="FAD/NAD(P)-binding domain"/>
    <property type="match status" value="1"/>
</dbReference>
<protein>
    <recommendedName>
        <fullName evidence="1">Amine oxidase domain-containing protein</fullName>
    </recommendedName>
</protein>
<dbReference type="GO" id="GO:0046592">
    <property type="term" value="F:polyamine oxidase activity"/>
    <property type="evidence" value="ECO:0007669"/>
    <property type="project" value="TreeGrafter"/>
</dbReference>
<dbReference type="Pfam" id="PF01593">
    <property type="entry name" value="Amino_oxidase"/>
    <property type="match status" value="1"/>
</dbReference>
<evidence type="ECO:0000313" key="3">
    <source>
        <dbReference type="Proteomes" id="UP001378592"/>
    </source>
</evidence>
<dbReference type="SUPFAM" id="SSF51905">
    <property type="entry name" value="FAD/NAD(P)-binding domain"/>
    <property type="match status" value="1"/>
</dbReference>
<dbReference type="InterPro" id="IPR002937">
    <property type="entry name" value="Amino_oxidase"/>
</dbReference>
<dbReference type="PANTHER" id="PTHR10742:SF416">
    <property type="entry name" value="SPERMINE OXIDASE"/>
    <property type="match status" value="1"/>
</dbReference>
<organism evidence="2 3">
    <name type="scientific">Gryllus longicercus</name>
    <dbReference type="NCBI Taxonomy" id="2509291"/>
    <lineage>
        <taxon>Eukaryota</taxon>
        <taxon>Metazoa</taxon>
        <taxon>Ecdysozoa</taxon>
        <taxon>Arthropoda</taxon>
        <taxon>Hexapoda</taxon>
        <taxon>Insecta</taxon>
        <taxon>Pterygota</taxon>
        <taxon>Neoptera</taxon>
        <taxon>Polyneoptera</taxon>
        <taxon>Orthoptera</taxon>
        <taxon>Ensifera</taxon>
        <taxon>Gryllidea</taxon>
        <taxon>Grylloidea</taxon>
        <taxon>Gryllidae</taxon>
        <taxon>Gryllinae</taxon>
        <taxon>Gryllus</taxon>
    </lineage>
</organism>
<keyword evidence="3" id="KW-1185">Reference proteome</keyword>
<evidence type="ECO:0000259" key="1">
    <source>
        <dbReference type="Pfam" id="PF01593"/>
    </source>
</evidence>
<feature type="domain" description="Amine oxidase" evidence="1">
    <location>
        <begin position="18"/>
        <end position="104"/>
    </location>
</feature>
<dbReference type="InterPro" id="IPR036188">
    <property type="entry name" value="FAD/NAD-bd_sf"/>
</dbReference>
<reference evidence="2 3" key="1">
    <citation type="submission" date="2024-03" db="EMBL/GenBank/DDBJ databases">
        <title>The genome assembly and annotation of the cricket Gryllus longicercus Weissman &amp; Gray.</title>
        <authorList>
            <person name="Szrajer S."/>
            <person name="Gray D."/>
            <person name="Ylla G."/>
        </authorList>
    </citation>
    <scope>NUCLEOTIDE SEQUENCE [LARGE SCALE GENOMIC DNA]</scope>
    <source>
        <strain evidence="2">DAG 2021-001</strain>
        <tissue evidence="2">Whole body minus gut</tissue>
    </source>
</reference>
<evidence type="ECO:0000313" key="2">
    <source>
        <dbReference type="EMBL" id="KAK7866630.1"/>
    </source>
</evidence>
<sequence>MLDPRTPEPTIVIIGAGIAGLSAAQRLVQCGIKKFNILEATDRPGGRIHSCWLGDVVAEMGAQWIEGGCVANPVFTLAAQEGLLKPPLFRPDPSRGLFCTSDGRAIDLPVSLTAFHTFRQIEQQATALFGMGCGRAHGSLLHFVGARIQQELHNFPEDQR</sequence>
<name>A0AAN9VR54_9ORTH</name>
<comment type="caution">
    <text evidence="2">The sequence shown here is derived from an EMBL/GenBank/DDBJ whole genome shotgun (WGS) entry which is preliminary data.</text>
</comment>
<dbReference type="InterPro" id="IPR050281">
    <property type="entry name" value="Flavin_monoamine_oxidase"/>
</dbReference>
<proteinExistence type="predicted"/>
<dbReference type="Gene3D" id="3.90.660.10">
    <property type="match status" value="1"/>
</dbReference>
<accession>A0AAN9VR54</accession>
<dbReference type="EMBL" id="JAZDUA010000142">
    <property type="protein sequence ID" value="KAK7866630.1"/>
    <property type="molecule type" value="Genomic_DNA"/>
</dbReference>
<dbReference type="PANTHER" id="PTHR10742">
    <property type="entry name" value="FLAVIN MONOAMINE OXIDASE"/>
    <property type="match status" value="1"/>
</dbReference>
<gene>
    <name evidence="2" type="ORF">R5R35_011537</name>
</gene>